<dbReference type="InterPro" id="IPR021647">
    <property type="entry name" value="CusF_Ec"/>
</dbReference>
<name>A0AA86L4R5_9SPHN</name>
<dbReference type="Proteomes" id="UP000058599">
    <property type="component" value="Chromosome"/>
</dbReference>
<dbReference type="KEGG" id="sgi:SGRAN_4183"/>
<dbReference type="InterPro" id="IPR042230">
    <property type="entry name" value="CusF_sf"/>
</dbReference>
<evidence type="ECO:0000313" key="1">
    <source>
        <dbReference type="EMBL" id="AMG76509.1"/>
    </source>
</evidence>
<reference evidence="1 2" key="1">
    <citation type="journal article" date="2016" name="BMC Genomics">
        <title>Genomic analysis of the nitrate-respiring Sphingopyxis granuli (formerly Sphingomonas macrogoltabida) strain TFA.</title>
        <authorList>
            <person name="Garcia-Romero I."/>
            <person name="Perez-Pulido A.J."/>
            <person name="Gonzalez-Flores Y.E."/>
            <person name="Reyes-Ramirez F."/>
            <person name="Santero E."/>
            <person name="Floriano B."/>
        </authorList>
    </citation>
    <scope>NUCLEOTIDE SEQUENCE [LARGE SCALE GENOMIC DNA]</scope>
    <source>
        <strain evidence="1 2">TFA</strain>
    </source>
</reference>
<keyword evidence="2" id="KW-1185">Reference proteome</keyword>
<dbReference type="AlphaFoldDB" id="A0AA86L4R5"/>
<evidence type="ECO:0000313" key="2">
    <source>
        <dbReference type="Proteomes" id="UP000058599"/>
    </source>
</evidence>
<dbReference type="EMBL" id="CP012199">
    <property type="protein sequence ID" value="AMG76509.1"/>
    <property type="molecule type" value="Genomic_DNA"/>
</dbReference>
<sequence length="121" mass="12311">MHYLRLSFALGLASLTAACGQKAETPDSSEMTGSTDNMAMAPAAATPILAKGHGTVTAIDKGAGTITLAHGPIPEAKWPAMTMAFKAAPAIADTAQVGEKVDFELKITGSAGEVTALTRQP</sequence>
<proteinExistence type="predicted"/>
<organism evidence="1 2">
    <name type="scientific">Sphingopyxis granuli</name>
    <dbReference type="NCBI Taxonomy" id="267128"/>
    <lineage>
        <taxon>Bacteria</taxon>
        <taxon>Pseudomonadati</taxon>
        <taxon>Pseudomonadota</taxon>
        <taxon>Alphaproteobacteria</taxon>
        <taxon>Sphingomonadales</taxon>
        <taxon>Sphingomonadaceae</taxon>
        <taxon>Sphingopyxis</taxon>
    </lineage>
</organism>
<accession>A0AA86L4R5</accession>
<dbReference type="Gene3D" id="2.40.50.320">
    <property type="entry name" value="Copper binding periplasmic protein CusF"/>
    <property type="match status" value="1"/>
</dbReference>
<gene>
    <name evidence="1" type="ORF">SGRAN_4183</name>
</gene>
<dbReference type="PROSITE" id="PS51257">
    <property type="entry name" value="PROKAR_LIPOPROTEIN"/>
    <property type="match status" value="1"/>
</dbReference>
<protein>
    <submittedName>
        <fullName evidence="1">Copper-binding protein CusF</fullName>
    </submittedName>
</protein>
<dbReference type="RefSeq" id="WP_210434181.1">
    <property type="nucleotide sequence ID" value="NZ_CP012199.1"/>
</dbReference>
<dbReference type="Pfam" id="PF11604">
    <property type="entry name" value="CusF_Ec"/>
    <property type="match status" value="1"/>
</dbReference>